<dbReference type="AlphaFoldDB" id="A0A2G9ZLR9"/>
<dbReference type="EMBL" id="PCSD01000010">
    <property type="protein sequence ID" value="PIP34119.1"/>
    <property type="molecule type" value="Genomic_DNA"/>
</dbReference>
<organism evidence="1 2">
    <name type="scientific">Candidatus Falkowbacteria bacterium CG23_combo_of_CG06-09_8_20_14_all_49_15</name>
    <dbReference type="NCBI Taxonomy" id="1974572"/>
    <lineage>
        <taxon>Bacteria</taxon>
        <taxon>Candidatus Falkowiibacteriota</taxon>
    </lineage>
</organism>
<dbReference type="Proteomes" id="UP000230729">
    <property type="component" value="Unassembled WGS sequence"/>
</dbReference>
<proteinExistence type="predicted"/>
<evidence type="ECO:0000313" key="1">
    <source>
        <dbReference type="EMBL" id="PIP34119.1"/>
    </source>
</evidence>
<comment type="caution">
    <text evidence="1">The sequence shown here is derived from an EMBL/GenBank/DDBJ whole genome shotgun (WGS) entry which is preliminary data.</text>
</comment>
<accession>A0A2G9ZLR9</accession>
<sequence>MWKKDFQPFGGADIYFSKRSRIKLKKLAEGEELNIISTVCPDYPHNGRQYTFSGQLGNRISLTAREHLRTVPDLVKILFFRGVPTNWLILLADLPEVTPAQAEFVQRLSGSPLSYLLRCAKSAAAIQREIGGSARVETFSTWYGSRQIDYLSLQTAAAKNILAAQDACFREFFARFCESRRPLAEKFRGRRLNKEELRQAGAHAISLYATHGTLLRKIFAGRKLLVINHNTINLRNFFLSGYVPLNNFNANLPKFIIGILSRSLY</sequence>
<gene>
    <name evidence="1" type="ORF">COX22_00665</name>
</gene>
<protein>
    <submittedName>
        <fullName evidence="1">Uncharacterized protein</fullName>
    </submittedName>
</protein>
<evidence type="ECO:0000313" key="2">
    <source>
        <dbReference type="Proteomes" id="UP000230729"/>
    </source>
</evidence>
<reference evidence="1 2" key="1">
    <citation type="submission" date="2017-09" db="EMBL/GenBank/DDBJ databases">
        <title>Depth-based differentiation of microbial function through sediment-hosted aquifers and enrichment of novel symbionts in the deep terrestrial subsurface.</title>
        <authorList>
            <person name="Probst A.J."/>
            <person name="Ladd B."/>
            <person name="Jarett J.K."/>
            <person name="Geller-Mcgrath D.E."/>
            <person name="Sieber C.M."/>
            <person name="Emerson J.B."/>
            <person name="Anantharaman K."/>
            <person name="Thomas B.C."/>
            <person name="Malmstrom R."/>
            <person name="Stieglmeier M."/>
            <person name="Klingl A."/>
            <person name="Woyke T."/>
            <person name="Ryan C.M."/>
            <person name="Banfield J.F."/>
        </authorList>
    </citation>
    <scope>NUCLEOTIDE SEQUENCE [LARGE SCALE GENOMIC DNA]</scope>
    <source>
        <strain evidence="1">CG23_combo_of_CG06-09_8_20_14_all_49_15</strain>
    </source>
</reference>
<name>A0A2G9ZLR9_9BACT</name>